<dbReference type="Proteomes" id="UP000585507">
    <property type="component" value="Unassembled WGS sequence"/>
</dbReference>
<feature type="compositionally biased region" description="Basic and acidic residues" evidence="1">
    <location>
        <begin position="30"/>
        <end position="59"/>
    </location>
</feature>
<dbReference type="RefSeq" id="WP_018327627.1">
    <property type="nucleotide sequence ID" value="NZ_JACHBK010000005.1"/>
</dbReference>
<sequence>MWEVKKRKRRTRGPSPYGDFESSKATAKTIAEEERAATRKKSEALKAQRLARAEDKNGN</sequence>
<organism evidence="2 3">
    <name type="scientific">Rhizobium giardinii</name>
    <dbReference type="NCBI Taxonomy" id="56731"/>
    <lineage>
        <taxon>Bacteria</taxon>
        <taxon>Pseudomonadati</taxon>
        <taxon>Pseudomonadota</taxon>
        <taxon>Alphaproteobacteria</taxon>
        <taxon>Hyphomicrobiales</taxon>
        <taxon>Rhizobiaceae</taxon>
        <taxon>Rhizobium/Agrobacterium group</taxon>
        <taxon>Rhizobium</taxon>
    </lineage>
</organism>
<accession>A0A7W8X8Z4</accession>
<name>A0A7W8X8Z4_9HYPH</name>
<protein>
    <submittedName>
        <fullName evidence="2">Uncharacterized protein</fullName>
    </submittedName>
</protein>
<gene>
    <name evidence="2" type="ORF">GGD55_002776</name>
</gene>
<proteinExistence type="predicted"/>
<dbReference type="EMBL" id="JACHBK010000005">
    <property type="protein sequence ID" value="MBB5536072.1"/>
    <property type="molecule type" value="Genomic_DNA"/>
</dbReference>
<dbReference type="AlphaFoldDB" id="A0A7W8X8Z4"/>
<comment type="caution">
    <text evidence="2">The sequence shown here is derived from an EMBL/GenBank/DDBJ whole genome shotgun (WGS) entry which is preliminary data.</text>
</comment>
<evidence type="ECO:0000313" key="2">
    <source>
        <dbReference type="EMBL" id="MBB5536072.1"/>
    </source>
</evidence>
<evidence type="ECO:0000313" key="3">
    <source>
        <dbReference type="Proteomes" id="UP000585507"/>
    </source>
</evidence>
<feature type="compositionally biased region" description="Basic residues" evidence="1">
    <location>
        <begin position="1"/>
        <end position="12"/>
    </location>
</feature>
<keyword evidence="3" id="KW-1185">Reference proteome</keyword>
<feature type="region of interest" description="Disordered" evidence="1">
    <location>
        <begin position="1"/>
        <end position="59"/>
    </location>
</feature>
<evidence type="ECO:0000256" key="1">
    <source>
        <dbReference type="SAM" id="MobiDB-lite"/>
    </source>
</evidence>
<reference evidence="2 3" key="1">
    <citation type="submission" date="2020-08" db="EMBL/GenBank/DDBJ databases">
        <title>Genomic Encyclopedia of Type Strains, Phase IV (KMG-V): Genome sequencing to study the core and pangenomes of soil and plant-associated prokaryotes.</title>
        <authorList>
            <person name="Whitman W."/>
        </authorList>
    </citation>
    <scope>NUCLEOTIDE SEQUENCE [LARGE SCALE GENOMIC DNA]</scope>
    <source>
        <strain evidence="2 3">SEMIA 4084</strain>
    </source>
</reference>